<accession>A0A5R8KG47</accession>
<sequence>MTTITEVEVEHVLVIPRSLFNELGSFEGFQPDVSRYLDAMLAPGANFFLPRPAAELDPTHKQIIPYNIFHHQGRYLVYTRGGKSGEKRLHAKKSIGIGGHINPHDEREDTLGTTTYFNSIERELEEELIINGSHTQQVIGLINDDSNEVGQVHLGFVHLFDLDTDDVKANEEALQDLHFRTLEELVTDIDQLETWSRICVEHLQTR</sequence>
<name>A0A5R8KG47_9BACT</name>
<evidence type="ECO:0000313" key="1">
    <source>
        <dbReference type="EMBL" id="TLD71278.1"/>
    </source>
</evidence>
<dbReference type="SUPFAM" id="SSF55811">
    <property type="entry name" value="Nudix"/>
    <property type="match status" value="1"/>
</dbReference>
<dbReference type="Proteomes" id="UP000306196">
    <property type="component" value="Unassembled WGS sequence"/>
</dbReference>
<protein>
    <recommendedName>
        <fullName evidence="3">Phosphoesterase</fullName>
    </recommendedName>
</protein>
<dbReference type="EMBL" id="VAUV01000005">
    <property type="protein sequence ID" value="TLD71278.1"/>
    <property type="molecule type" value="Genomic_DNA"/>
</dbReference>
<evidence type="ECO:0008006" key="3">
    <source>
        <dbReference type="Google" id="ProtNLM"/>
    </source>
</evidence>
<comment type="caution">
    <text evidence="1">The sequence shown here is derived from an EMBL/GenBank/DDBJ whole genome shotgun (WGS) entry which is preliminary data.</text>
</comment>
<dbReference type="Gene3D" id="3.90.79.10">
    <property type="entry name" value="Nucleoside Triphosphate Pyrophosphohydrolase"/>
    <property type="match status" value="1"/>
</dbReference>
<keyword evidence="2" id="KW-1185">Reference proteome</keyword>
<organism evidence="1 2">
    <name type="scientific">Phragmitibacter flavus</name>
    <dbReference type="NCBI Taxonomy" id="2576071"/>
    <lineage>
        <taxon>Bacteria</taxon>
        <taxon>Pseudomonadati</taxon>
        <taxon>Verrucomicrobiota</taxon>
        <taxon>Verrucomicrobiia</taxon>
        <taxon>Verrucomicrobiales</taxon>
        <taxon>Verrucomicrobiaceae</taxon>
        <taxon>Phragmitibacter</taxon>
    </lineage>
</organism>
<dbReference type="AlphaFoldDB" id="A0A5R8KG47"/>
<evidence type="ECO:0000313" key="2">
    <source>
        <dbReference type="Proteomes" id="UP000306196"/>
    </source>
</evidence>
<dbReference type="OrthoDB" id="6398375at2"/>
<dbReference type="InterPro" id="IPR015797">
    <property type="entry name" value="NUDIX_hydrolase-like_dom_sf"/>
</dbReference>
<dbReference type="RefSeq" id="WP_138085493.1">
    <property type="nucleotide sequence ID" value="NZ_VAUV01000005.1"/>
</dbReference>
<reference evidence="1 2" key="1">
    <citation type="submission" date="2019-05" db="EMBL/GenBank/DDBJ databases">
        <title>Verrucobacter flavum gen. nov., sp. nov. a new member of the family Verrucomicrobiaceae.</title>
        <authorList>
            <person name="Szuroczki S."/>
            <person name="Abbaszade G."/>
            <person name="Szabo A."/>
            <person name="Felfoldi T."/>
            <person name="Schumann P."/>
            <person name="Boka K."/>
            <person name="Keki Z."/>
            <person name="Toumi M."/>
            <person name="Toth E."/>
        </authorList>
    </citation>
    <scope>NUCLEOTIDE SEQUENCE [LARGE SCALE GENOMIC DNA]</scope>
    <source>
        <strain evidence="1 2">MG-N-17</strain>
    </source>
</reference>
<proteinExistence type="predicted"/>
<gene>
    <name evidence="1" type="ORF">FEM03_07025</name>
</gene>